<dbReference type="Proteomes" id="UP001227964">
    <property type="component" value="Unassembled WGS sequence"/>
</dbReference>
<keyword evidence="6 7" id="KW-0472">Membrane</keyword>
<dbReference type="Gene3D" id="3.40.50.300">
    <property type="entry name" value="P-loop containing nucleotide triphosphate hydrolases"/>
    <property type="match status" value="1"/>
</dbReference>
<accession>A0ABT7I660</accession>
<feature type="transmembrane region" description="Helical" evidence="7">
    <location>
        <begin position="168"/>
        <end position="189"/>
    </location>
</feature>
<dbReference type="PROSITE" id="PS00211">
    <property type="entry name" value="ABC_TRANSPORTER_1"/>
    <property type="match status" value="1"/>
</dbReference>
<keyword evidence="5 7" id="KW-1133">Transmembrane helix</keyword>
<sequence>MMRDLWPWLALIFRRPGRLVVGGLLILATLLAGMGLLALSGWFITATALTGLLLAAGIQASLNLYVPGGGIRFFAVARTVARYAERVYNHDTVLRLLTDIRVALFQRLCLTARHRRNLLRGPQWLSRLTNDVDALDTLYLRLIAPTALAALVTAMLVLAAWLVYSQHLAIGLAMTLIPAFLVATVLVYLRTRHLVYRQTDARERVRTDVIEHIEGFAELTAAGRTGKHAALCLRQADQIARNDSRADTRTGWNLGLAQVMVNLSVVLALWMGLQLFQQGQISGPVAVLLPVALLGLLEVYSMLPDAFARLGGTLASAARLNRDCSVGQPLEPTARQQPIEDANALELQQITIRFGVHTPVISRFDLKVHTGEWVGIIGSSGAGKSSLADVMAGLEQPASGSVRSHQAPAYLTQQTVLFEDTLKANLQLGKPGVTDAELWRVLELVAMADRFTHEPAQLNTWLGSMGSQLSGGEARRIALARVLLSESPILILDEPFTGVDANTRDTVAAGMKRWLAGKTVIALGHAPEAFPAPDRTIRLN</sequence>
<comment type="subcellular location">
    <subcellularLocation>
        <location evidence="1">Cell membrane</location>
        <topology evidence="1">Multi-pass membrane protein</topology>
    </subcellularLocation>
</comment>
<dbReference type="SUPFAM" id="SSF52540">
    <property type="entry name" value="P-loop containing nucleoside triphosphate hydrolases"/>
    <property type="match status" value="1"/>
</dbReference>
<dbReference type="RefSeq" id="WP_285387760.1">
    <property type="nucleotide sequence ID" value="NZ_JASSVS010000001.1"/>
</dbReference>
<feature type="domain" description="ABC transporter" evidence="8">
    <location>
        <begin position="345"/>
        <end position="539"/>
    </location>
</feature>
<feature type="transmembrane region" description="Helical" evidence="7">
    <location>
        <begin position="251"/>
        <end position="273"/>
    </location>
</feature>
<dbReference type="Pfam" id="PF00664">
    <property type="entry name" value="ABC_membrane"/>
    <property type="match status" value="1"/>
</dbReference>
<protein>
    <submittedName>
        <fullName evidence="10">Thiol reductant ABC exporter subunit CydC</fullName>
    </submittedName>
</protein>
<feature type="domain" description="ABC transmembrane type-1" evidence="9">
    <location>
        <begin position="20"/>
        <end position="312"/>
    </location>
</feature>
<keyword evidence="11" id="KW-1185">Reference proteome</keyword>
<dbReference type="InterPro" id="IPR039421">
    <property type="entry name" value="Type_1_exporter"/>
</dbReference>
<organism evidence="10 11">
    <name type="scientific">Marinobacter azerbaijanicus</name>
    <dbReference type="NCBI Taxonomy" id="3050455"/>
    <lineage>
        <taxon>Bacteria</taxon>
        <taxon>Pseudomonadati</taxon>
        <taxon>Pseudomonadota</taxon>
        <taxon>Gammaproteobacteria</taxon>
        <taxon>Pseudomonadales</taxon>
        <taxon>Marinobacteraceae</taxon>
        <taxon>Marinobacter</taxon>
    </lineage>
</organism>
<dbReference type="InterPro" id="IPR036640">
    <property type="entry name" value="ABC1_TM_sf"/>
</dbReference>
<dbReference type="SUPFAM" id="SSF90123">
    <property type="entry name" value="ABC transporter transmembrane region"/>
    <property type="match status" value="1"/>
</dbReference>
<comment type="caution">
    <text evidence="10">The sequence shown here is derived from an EMBL/GenBank/DDBJ whole genome shotgun (WGS) entry which is preliminary data.</text>
</comment>
<evidence type="ECO:0000313" key="11">
    <source>
        <dbReference type="Proteomes" id="UP001227964"/>
    </source>
</evidence>
<dbReference type="SMART" id="SM00382">
    <property type="entry name" value="AAA"/>
    <property type="match status" value="1"/>
</dbReference>
<dbReference type="InterPro" id="IPR003593">
    <property type="entry name" value="AAA+_ATPase"/>
</dbReference>
<feature type="transmembrane region" description="Helical" evidence="7">
    <location>
        <begin position="48"/>
        <end position="66"/>
    </location>
</feature>
<dbReference type="PANTHER" id="PTHR43394:SF1">
    <property type="entry name" value="ATP-BINDING CASSETTE SUB-FAMILY B MEMBER 10, MITOCHONDRIAL"/>
    <property type="match status" value="1"/>
</dbReference>
<dbReference type="EMBL" id="JASSVS010000001">
    <property type="protein sequence ID" value="MDL0429547.1"/>
    <property type="molecule type" value="Genomic_DNA"/>
</dbReference>
<dbReference type="InterPro" id="IPR027417">
    <property type="entry name" value="P-loop_NTPase"/>
</dbReference>
<dbReference type="PANTHER" id="PTHR43394">
    <property type="entry name" value="ATP-DEPENDENT PERMEASE MDL1, MITOCHONDRIAL"/>
    <property type="match status" value="1"/>
</dbReference>
<dbReference type="Pfam" id="PF00005">
    <property type="entry name" value="ABC_tran"/>
    <property type="match status" value="1"/>
</dbReference>
<evidence type="ECO:0000259" key="9">
    <source>
        <dbReference type="PROSITE" id="PS50929"/>
    </source>
</evidence>
<evidence type="ECO:0000256" key="6">
    <source>
        <dbReference type="ARBA" id="ARBA00023136"/>
    </source>
</evidence>
<evidence type="ECO:0000256" key="1">
    <source>
        <dbReference type="ARBA" id="ARBA00004651"/>
    </source>
</evidence>
<dbReference type="Gene3D" id="1.20.1560.10">
    <property type="entry name" value="ABC transporter type 1, transmembrane domain"/>
    <property type="match status" value="1"/>
</dbReference>
<proteinExistence type="predicted"/>
<gene>
    <name evidence="10" type="primary">cydC</name>
    <name evidence="10" type="ORF">QPM17_00280</name>
</gene>
<feature type="transmembrane region" description="Helical" evidence="7">
    <location>
        <begin position="20"/>
        <end position="42"/>
    </location>
</feature>
<evidence type="ECO:0000256" key="2">
    <source>
        <dbReference type="ARBA" id="ARBA00022692"/>
    </source>
</evidence>
<dbReference type="InterPro" id="IPR011527">
    <property type="entry name" value="ABC1_TM_dom"/>
</dbReference>
<evidence type="ECO:0000256" key="5">
    <source>
        <dbReference type="ARBA" id="ARBA00022989"/>
    </source>
</evidence>
<dbReference type="PROSITE" id="PS50893">
    <property type="entry name" value="ABC_TRANSPORTER_2"/>
    <property type="match status" value="1"/>
</dbReference>
<keyword evidence="2 7" id="KW-0812">Transmembrane</keyword>
<dbReference type="NCBIfam" id="TIGR02868">
    <property type="entry name" value="CydC"/>
    <property type="match status" value="1"/>
</dbReference>
<name>A0ABT7I660_9GAMM</name>
<evidence type="ECO:0000259" key="8">
    <source>
        <dbReference type="PROSITE" id="PS50893"/>
    </source>
</evidence>
<evidence type="ECO:0000256" key="7">
    <source>
        <dbReference type="SAM" id="Phobius"/>
    </source>
</evidence>
<evidence type="ECO:0000313" key="10">
    <source>
        <dbReference type="EMBL" id="MDL0429547.1"/>
    </source>
</evidence>
<keyword evidence="3" id="KW-0547">Nucleotide-binding</keyword>
<dbReference type="PROSITE" id="PS50929">
    <property type="entry name" value="ABC_TM1F"/>
    <property type="match status" value="1"/>
</dbReference>
<evidence type="ECO:0000256" key="3">
    <source>
        <dbReference type="ARBA" id="ARBA00022741"/>
    </source>
</evidence>
<reference evidence="10 11" key="1">
    <citation type="submission" date="2023-06" db="EMBL/GenBank/DDBJ databases">
        <title>Marinobacter azerbaijanicus a moderately halophilic, isolated from Urmia Lake in Azerbaijan region of Iran.</title>
        <authorList>
            <person name="Sanchez-Porro C."/>
            <person name="Aghdam E.M."/>
            <person name="Saheb S.M."/>
            <person name="Tarhriz V."/>
            <person name="Kazemi E."/>
            <person name="Ammozegar M.A."/>
            <person name="Ventosa A."/>
            <person name="Hejazi M.S."/>
        </authorList>
    </citation>
    <scope>NUCLEOTIDE SEQUENCE [LARGE SCALE GENOMIC DNA]</scope>
    <source>
        <strain evidence="10 11">TBZ242</strain>
    </source>
</reference>
<dbReference type="InterPro" id="IPR003439">
    <property type="entry name" value="ABC_transporter-like_ATP-bd"/>
</dbReference>
<keyword evidence="4" id="KW-0067">ATP-binding</keyword>
<dbReference type="InterPro" id="IPR014223">
    <property type="entry name" value="ABC_CydC/D"/>
</dbReference>
<evidence type="ECO:0000256" key="4">
    <source>
        <dbReference type="ARBA" id="ARBA00022840"/>
    </source>
</evidence>
<dbReference type="InterPro" id="IPR017871">
    <property type="entry name" value="ABC_transporter-like_CS"/>
</dbReference>
<feature type="transmembrane region" description="Helical" evidence="7">
    <location>
        <begin position="138"/>
        <end position="162"/>
    </location>
</feature>